<dbReference type="RefSeq" id="WP_257510336.1">
    <property type="nucleotide sequence ID" value="NZ_JANKHG010000001.1"/>
</dbReference>
<comment type="subcellular location">
    <subcellularLocation>
        <location evidence="1">Cell outer membrane</location>
    </subcellularLocation>
</comment>
<dbReference type="InterPro" id="IPR006665">
    <property type="entry name" value="OmpA-like"/>
</dbReference>
<evidence type="ECO:0000256" key="2">
    <source>
        <dbReference type="ARBA" id="ARBA00023136"/>
    </source>
</evidence>
<feature type="signal peptide" evidence="5">
    <location>
        <begin position="1"/>
        <end position="21"/>
    </location>
</feature>
<evidence type="ECO:0000259" key="6">
    <source>
        <dbReference type="PROSITE" id="PS51123"/>
    </source>
</evidence>
<dbReference type="PRINTS" id="PR01021">
    <property type="entry name" value="OMPADOMAIN"/>
</dbReference>
<evidence type="ECO:0000256" key="5">
    <source>
        <dbReference type="SAM" id="SignalP"/>
    </source>
</evidence>
<organism evidence="7 8">
    <name type="scientific">Limnobacter parvus</name>
    <dbReference type="NCBI Taxonomy" id="2939690"/>
    <lineage>
        <taxon>Bacteria</taxon>
        <taxon>Pseudomonadati</taxon>
        <taxon>Pseudomonadota</taxon>
        <taxon>Betaproteobacteria</taxon>
        <taxon>Burkholderiales</taxon>
        <taxon>Burkholderiaceae</taxon>
        <taxon>Limnobacter</taxon>
    </lineage>
</organism>
<dbReference type="SUPFAM" id="SSF103088">
    <property type="entry name" value="OmpA-like"/>
    <property type="match status" value="1"/>
</dbReference>
<evidence type="ECO:0000256" key="1">
    <source>
        <dbReference type="ARBA" id="ARBA00004442"/>
    </source>
</evidence>
<feature type="chain" id="PRO_5046349557" evidence="5">
    <location>
        <begin position="22"/>
        <end position="222"/>
    </location>
</feature>
<keyword evidence="5" id="KW-0732">Signal</keyword>
<dbReference type="InterPro" id="IPR008816">
    <property type="entry name" value="Gly_zipper_2TM_dom"/>
</dbReference>
<dbReference type="EMBL" id="JANKHG010000001">
    <property type="protein sequence ID" value="MCR2745082.1"/>
    <property type="molecule type" value="Genomic_DNA"/>
</dbReference>
<reference evidence="7" key="1">
    <citation type="submission" date="2022-07" db="EMBL/GenBank/DDBJ databases">
        <authorList>
            <person name="Xamxidin M."/>
        </authorList>
    </citation>
    <scope>NUCLEOTIDE SEQUENCE</scope>
    <source>
        <strain evidence="7">YS8-69</strain>
    </source>
</reference>
<dbReference type="InterPro" id="IPR036737">
    <property type="entry name" value="OmpA-like_sf"/>
</dbReference>
<proteinExistence type="predicted"/>
<feature type="domain" description="OmpA-like" evidence="6">
    <location>
        <begin position="107"/>
        <end position="222"/>
    </location>
</feature>
<dbReference type="Proteomes" id="UP001165267">
    <property type="component" value="Unassembled WGS sequence"/>
</dbReference>
<keyword evidence="2 4" id="KW-0472">Membrane</keyword>
<keyword evidence="3" id="KW-0998">Cell outer membrane</keyword>
<comment type="caution">
    <text evidence="7">The sequence shown here is derived from an EMBL/GenBank/DDBJ whole genome shotgun (WGS) entry which is preliminary data.</text>
</comment>
<gene>
    <name evidence="7" type="ORF">NSP04_00285</name>
</gene>
<protein>
    <submittedName>
        <fullName evidence="7">OmpA family protein</fullName>
    </submittedName>
</protein>
<accession>A0ABT1XFL1</accession>
<dbReference type="Gene3D" id="3.30.1330.60">
    <property type="entry name" value="OmpA-like domain"/>
    <property type="match status" value="1"/>
</dbReference>
<dbReference type="PROSITE" id="PS51123">
    <property type="entry name" value="OMPA_2"/>
    <property type="match status" value="1"/>
</dbReference>
<keyword evidence="8" id="KW-1185">Reference proteome</keyword>
<dbReference type="InterPro" id="IPR050330">
    <property type="entry name" value="Bact_OuterMem_StrucFunc"/>
</dbReference>
<dbReference type="PROSITE" id="PS51257">
    <property type="entry name" value="PROKAR_LIPOPROTEIN"/>
    <property type="match status" value="1"/>
</dbReference>
<dbReference type="InterPro" id="IPR006664">
    <property type="entry name" value="OMP_bac"/>
</dbReference>
<evidence type="ECO:0000313" key="7">
    <source>
        <dbReference type="EMBL" id="MCR2745082.1"/>
    </source>
</evidence>
<dbReference type="CDD" id="cd07185">
    <property type="entry name" value="OmpA_C-like"/>
    <property type="match status" value="1"/>
</dbReference>
<evidence type="ECO:0000256" key="4">
    <source>
        <dbReference type="PROSITE-ProRule" id="PRU00473"/>
    </source>
</evidence>
<sequence length="222" mass="22797">MNKFKLSAIALTLFAAGCATNGGGIYQQPQGQSLPAPGSPVAVAGCPVAPERKVDNTKTAIGTAVGAIGGAIAGNTIDGKDTVRGAALGGLFGYLVGSQIAVREQRDGSVMLDIPGAALFDTNQTAIKSQFAGTLDQISATLRDNPNTIVCVIGYTDSTGSDQYNQDLSVRRAQSVTNFLTSKGISGARLTAAGLGEGFPVASNDNEAGRAQNRRVEMYVRN</sequence>
<dbReference type="PANTHER" id="PTHR30329">
    <property type="entry name" value="STATOR ELEMENT OF FLAGELLAR MOTOR COMPLEX"/>
    <property type="match status" value="1"/>
</dbReference>
<evidence type="ECO:0000313" key="8">
    <source>
        <dbReference type="Proteomes" id="UP001165267"/>
    </source>
</evidence>
<dbReference type="Pfam" id="PF05433">
    <property type="entry name" value="Rick_17kDa_Anti"/>
    <property type="match status" value="1"/>
</dbReference>
<evidence type="ECO:0000256" key="3">
    <source>
        <dbReference type="ARBA" id="ARBA00023237"/>
    </source>
</evidence>
<dbReference type="PANTHER" id="PTHR30329:SF21">
    <property type="entry name" value="LIPOPROTEIN YIAD-RELATED"/>
    <property type="match status" value="1"/>
</dbReference>
<dbReference type="Pfam" id="PF00691">
    <property type="entry name" value="OmpA"/>
    <property type="match status" value="1"/>
</dbReference>
<name>A0ABT1XFL1_9BURK</name>
<dbReference type="PRINTS" id="PR01023">
    <property type="entry name" value="NAFLGMOTY"/>
</dbReference>